<dbReference type="RefSeq" id="WP_131016464.1">
    <property type="nucleotide sequence ID" value="NZ_SIRE01000021.1"/>
</dbReference>
<evidence type="ECO:0000256" key="6">
    <source>
        <dbReference type="ARBA" id="ARBA00023136"/>
    </source>
</evidence>
<dbReference type="CDD" id="cd06261">
    <property type="entry name" value="TM_PBP2"/>
    <property type="match status" value="1"/>
</dbReference>
<dbReference type="GO" id="GO:0005886">
    <property type="term" value="C:plasma membrane"/>
    <property type="evidence" value="ECO:0007669"/>
    <property type="project" value="UniProtKB-SubCell"/>
</dbReference>
<dbReference type="PANTHER" id="PTHR43227:SF11">
    <property type="entry name" value="BLL4140 PROTEIN"/>
    <property type="match status" value="1"/>
</dbReference>
<evidence type="ECO:0000313" key="10">
    <source>
        <dbReference type="Proteomes" id="UP000293142"/>
    </source>
</evidence>
<feature type="transmembrane region" description="Helical" evidence="7">
    <location>
        <begin position="270"/>
        <end position="291"/>
    </location>
</feature>
<sequence>MNPSRSLARSLVKHWEFYALLALPLAWYVIFQYIPMYGVQIAFKDFNPVKGINGSPWVGLKYFQEFFQAYYFSRLIINTLLLSLYNIVFGFPIPILLALLINEIKGTAVKKVLQNITYVPHFLSVVVVAGMAYTFLHQDTGIVNLLLKTLGMEPVAFMQSPGWFRTVFVSTGVWQEAGWAAIIYLAALSGIDPSLYEAAKIDGASRLRRIWHISIPGIAPTIIILFILRIGHVMDIGFEKTLLMQNSLNAESSDIIQTFIYATGIQQARYSFTGAIGLFNSLINFALLIVANRIARWKSDTSLW</sequence>
<dbReference type="PROSITE" id="PS50928">
    <property type="entry name" value="ABC_TM1"/>
    <property type="match status" value="1"/>
</dbReference>
<evidence type="ECO:0000259" key="8">
    <source>
        <dbReference type="PROSITE" id="PS50928"/>
    </source>
</evidence>
<keyword evidence="4 7" id="KW-0812">Transmembrane</keyword>
<dbReference type="GO" id="GO:0055085">
    <property type="term" value="P:transmembrane transport"/>
    <property type="evidence" value="ECO:0007669"/>
    <property type="project" value="InterPro"/>
</dbReference>
<keyword evidence="5 7" id="KW-1133">Transmembrane helix</keyword>
<name>A0A4Q9DJM0_9BACL</name>
<feature type="transmembrane region" description="Helical" evidence="7">
    <location>
        <begin position="112"/>
        <end position="136"/>
    </location>
</feature>
<evidence type="ECO:0000256" key="1">
    <source>
        <dbReference type="ARBA" id="ARBA00004651"/>
    </source>
</evidence>
<keyword evidence="10" id="KW-1185">Reference proteome</keyword>
<dbReference type="InterPro" id="IPR000515">
    <property type="entry name" value="MetI-like"/>
</dbReference>
<comment type="caution">
    <text evidence="9">The sequence shown here is derived from an EMBL/GenBank/DDBJ whole genome shotgun (WGS) entry which is preliminary data.</text>
</comment>
<feature type="transmembrane region" description="Helical" evidence="7">
    <location>
        <begin position="210"/>
        <end position="230"/>
    </location>
</feature>
<reference evidence="9 10" key="1">
    <citation type="submission" date="2019-02" db="EMBL/GenBank/DDBJ databases">
        <title>Paenibacillus sp. nov., isolated from surface-sterilized tissue of Thalictrum simplex L.</title>
        <authorList>
            <person name="Tuo L."/>
        </authorList>
    </citation>
    <scope>NUCLEOTIDE SEQUENCE [LARGE SCALE GENOMIC DNA]</scope>
    <source>
        <strain evidence="9 10">N2SHLJ1</strain>
    </source>
</reference>
<feature type="transmembrane region" description="Helical" evidence="7">
    <location>
        <begin position="15"/>
        <end position="34"/>
    </location>
</feature>
<dbReference type="EMBL" id="SIRE01000021">
    <property type="protein sequence ID" value="TBL73231.1"/>
    <property type="molecule type" value="Genomic_DNA"/>
</dbReference>
<dbReference type="SUPFAM" id="SSF161098">
    <property type="entry name" value="MetI-like"/>
    <property type="match status" value="1"/>
</dbReference>
<dbReference type="Proteomes" id="UP000293142">
    <property type="component" value="Unassembled WGS sequence"/>
</dbReference>
<evidence type="ECO:0000313" key="9">
    <source>
        <dbReference type="EMBL" id="TBL73231.1"/>
    </source>
</evidence>
<evidence type="ECO:0000256" key="7">
    <source>
        <dbReference type="RuleBase" id="RU363032"/>
    </source>
</evidence>
<evidence type="ECO:0000256" key="5">
    <source>
        <dbReference type="ARBA" id="ARBA00022989"/>
    </source>
</evidence>
<evidence type="ECO:0000256" key="3">
    <source>
        <dbReference type="ARBA" id="ARBA00022475"/>
    </source>
</evidence>
<gene>
    <name evidence="9" type="ORF">EYB31_26480</name>
</gene>
<proteinExistence type="inferred from homology"/>
<keyword evidence="6 7" id="KW-0472">Membrane</keyword>
<dbReference type="InterPro" id="IPR050809">
    <property type="entry name" value="UgpAE/MalFG_permease"/>
</dbReference>
<comment type="subcellular location">
    <subcellularLocation>
        <location evidence="1 7">Cell membrane</location>
        <topology evidence="1 7">Multi-pass membrane protein</topology>
    </subcellularLocation>
</comment>
<dbReference type="Pfam" id="PF00528">
    <property type="entry name" value="BPD_transp_1"/>
    <property type="match status" value="1"/>
</dbReference>
<keyword evidence="3" id="KW-1003">Cell membrane</keyword>
<evidence type="ECO:0000256" key="2">
    <source>
        <dbReference type="ARBA" id="ARBA00022448"/>
    </source>
</evidence>
<feature type="domain" description="ABC transmembrane type-1" evidence="8">
    <location>
        <begin position="76"/>
        <end position="291"/>
    </location>
</feature>
<organism evidence="9 10">
    <name type="scientific">Paenibacillus thalictri</name>
    <dbReference type="NCBI Taxonomy" id="2527873"/>
    <lineage>
        <taxon>Bacteria</taxon>
        <taxon>Bacillati</taxon>
        <taxon>Bacillota</taxon>
        <taxon>Bacilli</taxon>
        <taxon>Bacillales</taxon>
        <taxon>Paenibacillaceae</taxon>
        <taxon>Paenibacillus</taxon>
    </lineage>
</organism>
<dbReference type="Gene3D" id="1.10.3720.10">
    <property type="entry name" value="MetI-like"/>
    <property type="match status" value="1"/>
</dbReference>
<dbReference type="PANTHER" id="PTHR43227">
    <property type="entry name" value="BLL4140 PROTEIN"/>
    <property type="match status" value="1"/>
</dbReference>
<dbReference type="OrthoDB" id="9785836at2"/>
<comment type="similarity">
    <text evidence="7">Belongs to the binding-protein-dependent transport system permease family.</text>
</comment>
<accession>A0A4Q9DJM0</accession>
<dbReference type="AlphaFoldDB" id="A0A4Q9DJM0"/>
<protein>
    <submittedName>
        <fullName evidence="9">Sugar ABC transporter permease</fullName>
    </submittedName>
</protein>
<evidence type="ECO:0000256" key="4">
    <source>
        <dbReference type="ARBA" id="ARBA00022692"/>
    </source>
</evidence>
<feature type="transmembrane region" description="Helical" evidence="7">
    <location>
        <begin position="177"/>
        <end position="198"/>
    </location>
</feature>
<keyword evidence="2 7" id="KW-0813">Transport</keyword>
<dbReference type="InterPro" id="IPR035906">
    <property type="entry name" value="MetI-like_sf"/>
</dbReference>
<feature type="transmembrane region" description="Helical" evidence="7">
    <location>
        <begin position="75"/>
        <end position="100"/>
    </location>
</feature>